<dbReference type="PANTHER" id="PTHR11879:SF22">
    <property type="entry name" value="ASPARTATE AMINOTRANSFERASE, MITOCHONDRIAL"/>
    <property type="match status" value="1"/>
</dbReference>
<dbReference type="Gene3D" id="3.40.640.10">
    <property type="entry name" value="Type I PLP-dependent aspartate aminotransferase-like (Major domain)"/>
    <property type="match status" value="1"/>
</dbReference>
<reference evidence="8 9" key="1">
    <citation type="submission" date="2019-03" db="EMBL/GenBank/DDBJ databases">
        <title>Genomic Encyclopedia of Type Strains, Phase IV (KMG-IV): sequencing the most valuable type-strain genomes for metagenomic binning, comparative biology and taxonomic classification.</title>
        <authorList>
            <person name="Goeker M."/>
        </authorList>
    </citation>
    <scope>NUCLEOTIDE SEQUENCE [LARGE SCALE GENOMIC DNA]</scope>
    <source>
        <strain evidence="8 9">DSM 15969</strain>
    </source>
</reference>
<keyword evidence="4" id="KW-0032">Aminotransferase</keyword>
<keyword evidence="6" id="KW-0663">Pyridoxal phosphate</keyword>
<evidence type="ECO:0000256" key="1">
    <source>
        <dbReference type="ARBA" id="ARBA00001933"/>
    </source>
</evidence>
<accession>A0A4R1PZC3</accession>
<dbReference type="SUPFAM" id="SSF53383">
    <property type="entry name" value="PLP-dependent transferases"/>
    <property type="match status" value="1"/>
</dbReference>
<dbReference type="InterPro" id="IPR015424">
    <property type="entry name" value="PyrdxlP-dep_Trfase"/>
</dbReference>
<evidence type="ECO:0000256" key="4">
    <source>
        <dbReference type="ARBA" id="ARBA00022576"/>
    </source>
</evidence>
<comment type="cofactor">
    <cofactor evidence="1">
        <name>pyridoxal 5'-phosphate</name>
        <dbReference type="ChEBI" id="CHEBI:597326"/>
    </cofactor>
</comment>
<evidence type="ECO:0000256" key="6">
    <source>
        <dbReference type="ARBA" id="ARBA00022898"/>
    </source>
</evidence>
<keyword evidence="9" id="KW-1185">Reference proteome</keyword>
<dbReference type="AlphaFoldDB" id="A0A4R1PZC3"/>
<comment type="similarity">
    <text evidence="2">Belongs to the class-I pyridoxal-phosphate-dependent aminotransferase family.</text>
</comment>
<evidence type="ECO:0000256" key="5">
    <source>
        <dbReference type="ARBA" id="ARBA00022679"/>
    </source>
</evidence>
<evidence type="ECO:0000259" key="7">
    <source>
        <dbReference type="Pfam" id="PF00155"/>
    </source>
</evidence>
<comment type="subunit">
    <text evidence="3">Homodimer.</text>
</comment>
<dbReference type="InterPro" id="IPR004839">
    <property type="entry name" value="Aminotransferase_I/II_large"/>
</dbReference>
<evidence type="ECO:0000256" key="3">
    <source>
        <dbReference type="ARBA" id="ARBA00011738"/>
    </source>
</evidence>
<dbReference type="CDD" id="cd00609">
    <property type="entry name" value="AAT_like"/>
    <property type="match status" value="1"/>
</dbReference>
<comment type="caution">
    <text evidence="8">The sequence shown here is derived from an EMBL/GenBank/DDBJ whole genome shotgun (WGS) entry which is preliminary data.</text>
</comment>
<dbReference type="Proteomes" id="UP000295063">
    <property type="component" value="Unassembled WGS sequence"/>
</dbReference>
<dbReference type="RefSeq" id="WP_165898837.1">
    <property type="nucleotide sequence ID" value="NZ_SLUI01000005.1"/>
</dbReference>
<dbReference type="InterPro" id="IPR015422">
    <property type="entry name" value="PyrdxlP-dep_Trfase_small"/>
</dbReference>
<evidence type="ECO:0000313" key="9">
    <source>
        <dbReference type="Proteomes" id="UP000295063"/>
    </source>
</evidence>
<dbReference type="InterPro" id="IPR015421">
    <property type="entry name" value="PyrdxlP-dep_Trfase_major"/>
</dbReference>
<keyword evidence="5" id="KW-0808">Transferase</keyword>
<evidence type="ECO:0000313" key="8">
    <source>
        <dbReference type="EMBL" id="TCL37640.1"/>
    </source>
</evidence>
<dbReference type="GO" id="GO:0006520">
    <property type="term" value="P:amino acid metabolic process"/>
    <property type="evidence" value="ECO:0007669"/>
    <property type="project" value="InterPro"/>
</dbReference>
<feature type="domain" description="Aminotransferase class I/classII large" evidence="7">
    <location>
        <begin position="72"/>
        <end position="404"/>
    </location>
</feature>
<name>A0A4R1PZC3_9FIRM</name>
<dbReference type="GO" id="GO:0030170">
    <property type="term" value="F:pyridoxal phosphate binding"/>
    <property type="evidence" value="ECO:0007669"/>
    <property type="project" value="InterPro"/>
</dbReference>
<evidence type="ECO:0000256" key="2">
    <source>
        <dbReference type="ARBA" id="ARBA00007441"/>
    </source>
</evidence>
<dbReference type="GO" id="GO:0008483">
    <property type="term" value="F:transaminase activity"/>
    <property type="evidence" value="ECO:0007669"/>
    <property type="project" value="UniProtKB-KW"/>
</dbReference>
<organism evidence="8 9">
    <name type="scientific">Anaerospora hongkongensis</name>
    <dbReference type="NCBI Taxonomy" id="244830"/>
    <lineage>
        <taxon>Bacteria</taxon>
        <taxon>Bacillati</taxon>
        <taxon>Bacillota</taxon>
        <taxon>Negativicutes</taxon>
        <taxon>Selenomonadales</taxon>
        <taxon>Sporomusaceae</taxon>
        <taxon>Anaerospora</taxon>
    </lineage>
</organism>
<sequence>MSKQMPIAAPHTWGKYTPDKIFTVVSNATQAKAAYGRDQVINGAPGTFLDETETIFCLPTVETVYRSIPMNEVVAYSPLEGAPDFLEAAIQHVFRDFRPAAHIKAVATPGGTGALHNIVANYTSVGDAVLSSEWCWGPYKSIAEDALRRFETFSLFAGDKFNLAEMEEKMAALLATQERLVVVLNTPSHNPTGYSMTNEEWKAVLESSKKLAVPGRFIILAIDVAYLDYTEDQQASRSFFPLLAELPENVLPIICFSMSKSFTLYGQRVGAMIGVSRSEHIADEFFKTNQITCRASWSSINRGASKVLAAIYANPELIRKSDEERAAALAIIRSRAALFSSEAKTAGLEFLPYRSGFFLTIPCQKPEEVCQVLNKANIFLVPLAKGIRISVCAIPTSKMSGLAVKIKQAIDQVNVQANQ</sequence>
<dbReference type="PANTHER" id="PTHR11879">
    <property type="entry name" value="ASPARTATE AMINOTRANSFERASE"/>
    <property type="match status" value="1"/>
</dbReference>
<dbReference type="Pfam" id="PF00155">
    <property type="entry name" value="Aminotran_1_2"/>
    <property type="match status" value="1"/>
</dbReference>
<dbReference type="Gene3D" id="3.90.1150.10">
    <property type="entry name" value="Aspartate Aminotransferase, domain 1"/>
    <property type="match status" value="1"/>
</dbReference>
<dbReference type="GO" id="GO:0042802">
    <property type="term" value="F:identical protein binding"/>
    <property type="evidence" value="ECO:0007669"/>
    <property type="project" value="TreeGrafter"/>
</dbReference>
<dbReference type="InterPro" id="IPR000796">
    <property type="entry name" value="Asp_trans"/>
</dbReference>
<gene>
    <name evidence="8" type="ORF">EV210_10572</name>
</gene>
<proteinExistence type="inferred from homology"/>
<protein>
    <submittedName>
        <fullName evidence="8">Aromatic-amino-acid transaminase</fullName>
    </submittedName>
</protein>
<dbReference type="EMBL" id="SLUI01000005">
    <property type="protein sequence ID" value="TCL37640.1"/>
    <property type="molecule type" value="Genomic_DNA"/>
</dbReference>